<feature type="transmembrane region" description="Helical" evidence="5">
    <location>
        <begin position="178"/>
        <end position="196"/>
    </location>
</feature>
<organism evidence="6">
    <name type="scientific">uncultured Solirubrobacteraceae bacterium</name>
    <dbReference type="NCBI Taxonomy" id="1162706"/>
    <lineage>
        <taxon>Bacteria</taxon>
        <taxon>Bacillati</taxon>
        <taxon>Actinomycetota</taxon>
        <taxon>Thermoleophilia</taxon>
        <taxon>Solirubrobacterales</taxon>
        <taxon>Solirubrobacteraceae</taxon>
        <taxon>environmental samples</taxon>
    </lineage>
</organism>
<evidence type="ECO:0000256" key="5">
    <source>
        <dbReference type="SAM" id="Phobius"/>
    </source>
</evidence>
<dbReference type="AlphaFoldDB" id="A0A6J4TKZ3"/>
<feature type="transmembrane region" description="Helical" evidence="5">
    <location>
        <begin position="23"/>
        <end position="40"/>
    </location>
</feature>
<gene>
    <name evidence="6" type="ORF">AVDCRST_MAG85-3247</name>
</gene>
<keyword evidence="6" id="KW-0830">Ubiquinone</keyword>
<evidence type="ECO:0000313" key="6">
    <source>
        <dbReference type="EMBL" id="CAA9526057.1"/>
    </source>
</evidence>
<reference evidence="6" key="1">
    <citation type="submission" date="2020-02" db="EMBL/GenBank/DDBJ databases">
        <authorList>
            <person name="Meier V. D."/>
        </authorList>
    </citation>
    <scope>NUCLEOTIDE SEQUENCE</scope>
    <source>
        <strain evidence="6">AVDCRST_MAG85</strain>
    </source>
</reference>
<keyword evidence="4 5" id="KW-0472">Membrane</keyword>
<protein>
    <submittedName>
        <fullName evidence="6">NADH-ubiquinone oxidoreductase chain L</fullName>
        <ecNumber evidence="6">1.6.5.3</ecNumber>
    </submittedName>
</protein>
<proteinExistence type="predicted"/>
<dbReference type="GO" id="GO:0042773">
    <property type="term" value="P:ATP synthesis coupled electron transport"/>
    <property type="evidence" value="ECO:0007669"/>
    <property type="project" value="InterPro"/>
</dbReference>
<dbReference type="InterPro" id="IPR003945">
    <property type="entry name" value="NU5C-like"/>
</dbReference>
<keyword evidence="6" id="KW-0560">Oxidoreductase</keyword>
<feature type="transmembrane region" description="Helical" evidence="5">
    <location>
        <begin position="69"/>
        <end position="94"/>
    </location>
</feature>
<name>A0A6J4TKZ3_9ACTN</name>
<dbReference type="GO" id="GO:0016020">
    <property type="term" value="C:membrane"/>
    <property type="evidence" value="ECO:0007669"/>
    <property type="project" value="UniProtKB-SubCell"/>
</dbReference>
<dbReference type="GO" id="GO:0008137">
    <property type="term" value="F:NADH dehydrogenase (ubiquinone) activity"/>
    <property type="evidence" value="ECO:0007669"/>
    <property type="project" value="InterPro"/>
</dbReference>
<evidence type="ECO:0000256" key="2">
    <source>
        <dbReference type="ARBA" id="ARBA00022692"/>
    </source>
</evidence>
<comment type="subcellular location">
    <subcellularLocation>
        <location evidence="1">Membrane</location>
        <topology evidence="1">Multi-pass membrane protein</topology>
    </subcellularLocation>
</comment>
<dbReference type="Gene3D" id="1.20.5.2700">
    <property type="match status" value="1"/>
</dbReference>
<evidence type="ECO:0000256" key="1">
    <source>
        <dbReference type="ARBA" id="ARBA00004141"/>
    </source>
</evidence>
<dbReference type="GO" id="GO:0003954">
    <property type="term" value="F:NADH dehydrogenase activity"/>
    <property type="evidence" value="ECO:0007669"/>
    <property type="project" value="TreeGrafter"/>
</dbReference>
<evidence type="ECO:0000256" key="4">
    <source>
        <dbReference type="ARBA" id="ARBA00023136"/>
    </source>
</evidence>
<keyword evidence="3 5" id="KW-1133">Transmembrane helix</keyword>
<dbReference type="PANTHER" id="PTHR42829">
    <property type="entry name" value="NADH-UBIQUINONE OXIDOREDUCTASE CHAIN 5"/>
    <property type="match status" value="1"/>
</dbReference>
<sequence length="199" mass="21565">EDTDVGFPGPEHHIAEQAIPMKIAMGSLAVLAIIGGFLQIPKVTHAVDHFLEPTFEGSRYFEELHPSDALTFGGMALGALLGIAGIAVAYLIWVRRGGAPAVAMRERFRPLHTFFVNKWYGDEAVDIVVVRPAAWAGRFAQATFERIFVQRTLMGGPTALVRAGSQAVRALEPGFLRAYAALMLLGITGVVLYFLIEAS</sequence>
<dbReference type="EC" id="1.6.5.3" evidence="6"/>
<evidence type="ECO:0000256" key="3">
    <source>
        <dbReference type="ARBA" id="ARBA00022989"/>
    </source>
</evidence>
<dbReference type="EMBL" id="CADCVT010000356">
    <property type="protein sequence ID" value="CAA9526057.1"/>
    <property type="molecule type" value="Genomic_DNA"/>
</dbReference>
<dbReference type="GO" id="GO:0015990">
    <property type="term" value="P:electron transport coupled proton transport"/>
    <property type="evidence" value="ECO:0007669"/>
    <property type="project" value="TreeGrafter"/>
</dbReference>
<accession>A0A6J4TKZ3</accession>
<feature type="non-terminal residue" evidence="6">
    <location>
        <position position="1"/>
    </location>
</feature>
<dbReference type="PANTHER" id="PTHR42829:SF2">
    <property type="entry name" value="NADH-UBIQUINONE OXIDOREDUCTASE CHAIN 5"/>
    <property type="match status" value="1"/>
</dbReference>
<keyword evidence="2 5" id="KW-0812">Transmembrane</keyword>